<comment type="similarity">
    <text evidence="8">Belongs to the radical SAM superfamily.</text>
</comment>
<keyword evidence="5" id="KW-0408">Iron</keyword>
<dbReference type="SFLD" id="SFLDS00029">
    <property type="entry name" value="Radical_SAM"/>
    <property type="match status" value="1"/>
</dbReference>
<dbReference type="SFLD" id="SFLDG01386">
    <property type="entry name" value="main_SPASM_domain-containing"/>
    <property type="match status" value="1"/>
</dbReference>
<dbReference type="PANTHER" id="PTHR11228:SF7">
    <property type="entry name" value="PQQA PEPTIDE CYCLASE"/>
    <property type="match status" value="1"/>
</dbReference>
<keyword evidence="7" id="KW-0456">Lyase</keyword>
<dbReference type="FunFam" id="3.20.20.70:FF:000188">
    <property type="entry name" value="Mycofactocin radical SAM maturase MftC"/>
    <property type="match status" value="1"/>
</dbReference>
<sequence>MFRISRFVAALHSSVPPTRTSKAPVVIWNLIRRCNLHCSHCYSASTNKDFPGELSYKQACTVMDDLHQFGVRALILSGGEPLLRPDIYDLGRRAKALGMYVGLSSNGTLITEQNIDQIADCGFDYVGISLDGLQVRHDRIRGEKGAYAASLHGLRLCREKQLKVGLRFTLTQENAVDLNGLLAVMDQEQIDRFYLSHLNYAGRGLGNRSLASHHAVTRRAMEQLFTTCMAYQKAGKPKEFTSGNNDADGVFFLHWVRRHYPEQAPKILNMLRQWGGNSSGQGIANIDNRGNVHPDTMWWHYSLGNVLQRPFSEIWSNDQEPLLAGLRQRPRPVQGRCAGCAYLDICNGNTRTRAEKSTGNVWAEDPGCYLNDQEITA</sequence>
<accession>A0A2U2BP71</accession>
<dbReference type="SFLD" id="SFLDF00393">
    <property type="entry name" value="heme_D1_biosynthesis_(NirJ-lik"/>
    <property type="match status" value="1"/>
</dbReference>
<gene>
    <name evidence="12" type="primary">nirJ</name>
    <name evidence="12" type="ORF">DF183_03545</name>
</gene>
<evidence type="ECO:0000256" key="10">
    <source>
        <dbReference type="ARBA" id="ARBA00073867"/>
    </source>
</evidence>
<evidence type="ECO:0000256" key="3">
    <source>
        <dbReference type="ARBA" id="ARBA00022691"/>
    </source>
</evidence>
<dbReference type="NCBIfam" id="TIGR04085">
    <property type="entry name" value="rSAM_more_4Fe4S"/>
    <property type="match status" value="1"/>
</dbReference>
<dbReference type="PROSITE" id="PS51918">
    <property type="entry name" value="RADICAL_SAM"/>
    <property type="match status" value="1"/>
</dbReference>
<comment type="cofactor">
    <cofactor evidence="1">
        <name>[4Fe-4S] cluster</name>
        <dbReference type="ChEBI" id="CHEBI:49883"/>
    </cofactor>
</comment>
<comment type="function">
    <text evidence="9">Involved in heme d1 biosynthesis. Radical SAM enzyme that catalyzes the removal of two propionate side chains from the intermediate 12,18-didecarboxysiroheme (DDSH) and may introduce the keto functions on rings A and B, yielding the heme d1 precursor dihydro-heme d1.</text>
</comment>
<dbReference type="InterPro" id="IPR058240">
    <property type="entry name" value="rSAM_sf"/>
</dbReference>
<keyword evidence="3" id="KW-0949">S-adenosyl-L-methionine</keyword>
<dbReference type="PANTHER" id="PTHR11228">
    <property type="entry name" value="RADICAL SAM DOMAIN PROTEIN"/>
    <property type="match status" value="1"/>
</dbReference>
<dbReference type="EMBL" id="QEXO01000001">
    <property type="protein sequence ID" value="PWE15814.1"/>
    <property type="molecule type" value="Genomic_DNA"/>
</dbReference>
<dbReference type="GO" id="GO:0046872">
    <property type="term" value="F:metal ion binding"/>
    <property type="evidence" value="ECO:0007669"/>
    <property type="project" value="UniProtKB-KW"/>
</dbReference>
<dbReference type="AlphaFoldDB" id="A0A2U2BP71"/>
<keyword evidence="4" id="KW-0479">Metal-binding</keyword>
<dbReference type="GO" id="GO:0006783">
    <property type="term" value="P:heme biosynthetic process"/>
    <property type="evidence" value="ECO:0007669"/>
    <property type="project" value="TreeGrafter"/>
</dbReference>
<proteinExistence type="inferred from homology"/>
<evidence type="ECO:0000256" key="4">
    <source>
        <dbReference type="ARBA" id="ARBA00022723"/>
    </source>
</evidence>
<dbReference type="Pfam" id="PF04055">
    <property type="entry name" value="Radical_SAM"/>
    <property type="match status" value="1"/>
</dbReference>
<dbReference type="GO" id="GO:0003824">
    <property type="term" value="F:catalytic activity"/>
    <property type="evidence" value="ECO:0007669"/>
    <property type="project" value="InterPro"/>
</dbReference>
<keyword evidence="2" id="KW-0004">4Fe-4S</keyword>
<dbReference type="InterPro" id="IPR013785">
    <property type="entry name" value="Aldolase_TIM"/>
</dbReference>
<dbReference type="GO" id="GO:0051539">
    <property type="term" value="F:4 iron, 4 sulfur cluster binding"/>
    <property type="evidence" value="ECO:0007669"/>
    <property type="project" value="UniProtKB-KW"/>
</dbReference>
<evidence type="ECO:0000313" key="12">
    <source>
        <dbReference type="EMBL" id="PWE15814.1"/>
    </source>
</evidence>
<dbReference type="CDD" id="cd01335">
    <property type="entry name" value="Radical_SAM"/>
    <property type="match status" value="1"/>
</dbReference>
<comment type="caution">
    <text evidence="12">The sequence shown here is derived from an EMBL/GenBank/DDBJ whole genome shotgun (WGS) entry which is preliminary data.</text>
</comment>
<evidence type="ECO:0000256" key="1">
    <source>
        <dbReference type="ARBA" id="ARBA00001966"/>
    </source>
</evidence>
<evidence type="ECO:0000256" key="8">
    <source>
        <dbReference type="ARBA" id="ARBA00023462"/>
    </source>
</evidence>
<reference evidence="12 13" key="2">
    <citation type="submission" date="2018-05" db="EMBL/GenBank/DDBJ databases">
        <authorList>
            <person name="Lanie J.A."/>
            <person name="Ng W.-L."/>
            <person name="Kazmierczak K.M."/>
            <person name="Andrzejewski T.M."/>
            <person name="Davidsen T.M."/>
            <person name="Wayne K.J."/>
            <person name="Tettelin H."/>
            <person name="Glass J.I."/>
            <person name="Rusch D."/>
            <person name="Podicherti R."/>
            <person name="Tsui H.-C.T."/>
            <person name="Winkler M.E."/>
        </authorList>
    </citation>
    <scope>NUCLEOTIDE SEQUENCE [LARGE SCALE GENOMIC DNA]</scope>
    <source>
        <strain evidence="12 13">YBY</strain>
    </source>
</reference>
<dbReference type="Gene3D" id="3.20.20.70">
    <property type="entry name" value="Aldolase class I"/>
    <property type="match status" value="1"/>
</dbReference>
<dbReference type="InterPro" id="IPR017200">
    <property type="entry name" value="PqqE-like"/>
</dbReference>
<evidence type="ECO:0000256" key="5">
    <source>
        <dbReference type="ARBA" id="ARBA00023004"/>
    </source>
</evidence>
<dbReference type="STRING" id="511.UZ73_01555"/>
<organism evidence="12 13">
    <name type="scientific">Alcaligenes faecalis</name>
    <dbReference type="NCBI Taxonomy" id="511"/>
    <lineage>
        <taxon>Bacteria</taxon>
        <taxon>Pseudomonadati</taxon>
        <taxon>Pseudomonadota</taxon>
        <taxon>Betaproteobacteria</taxon>
        <taxon>Burkholderiales</taxon>
        <taxon>Alcaligenaceae</taxon>
        <taxon>Alcaligenes</taxon>
    </lineage>
</organism>
<evidence type="ECO:0000313" key="13">
    <source>
        <dbReference type="Proteomes" id="UP000245216"/>
    </source>
</evidence>
<evidence type="ECO:0000256" key="9">
    <source>
        <dbReference type="ARBA" id="ARBA00056787"/>
    </source>
</evidence>
<dbReference type="InterPro" id="IPR007197">
    <property type="entry name" value="rSAM"/>
</dbReference>
<dbReference type="InterPro" id="IPR034480">
    <property type="entry name" value="Heme_synthase-like"/>
</dbReference>
<keyword evidence="6" id="KW-0411">Iron-sulfur</keyword>
<evidence type="ECO:0000256" key="7">
    <source>
        <dbReference type="ARBA" id="ARBA00023239"/>
    </source>
</evidence>
<dbReference type="CDD" id="cd21123">
    <property type="entry name" value="SPASM_MftC-like"/>
    <property type="match status" value="1"/>
</dbReference>
<evidence type="ECO:0000259" key="11">
    <source>
        <dbReference type="PROSITE" id="PS51918"/>
    </source>
</evidence>
<dbReference type="InterPro" id="IPR050377">
    <property type="entry name" value="Radical_SAM_PqqE_MftC-like"/>
</dbReference>
<evidence type="ECO:0000256" key="2">
    <source>
        <dbReference type="ARBA" id="ARBA00022485"/>
    </source>
</evidence>
<dbReference type="PIRSF" id="PIRSF037420">
    <property type="entry name" value="PQQ_syn_pqqE"/>
    <property type="match status" value="1"/>
</dbReference>
<protein>
    <recommendedName>
        <fullName evidence="10">Pre-heme d1 synthase</fullName>
    </recommendedName>
</protein>
<feature type="domain" description="Radical SAM core" evidence="11">
    <location>
        <begin position="20"/>
        <end position="238"/>
    </location>
</feature>
<dbReference type="Proteomes" id="UP000245216">
    <property type="component" value="Unassembled WGS sequence"/>
</dbReference>
<dbReference type="NCBIfam" id="TIGR04051">
    <property type="entry name" value="rSAM_NirJ"/>
    <property type="match status" value="1"/>
</dbReference>
<dbReference type="SFLD" id="SFLDG01385">
    <property type="entry name" value="heme_carboxy_lyase_like"/>
    <property type="match status" value="1"/>
</dbReference>
<dbReference type="SUPFAM" id="SSF102114">
    <property type="entry name" value="Radical SAM enzymes"/>
    <property type="match status" value="1"/>
</dbReference>
<evidence type="ECO:0000256" key="6">
    <source>
        <dbReference type="ARBA" id="ARBA00023014"/>
    </source>
</evidence>
<dbReference type="InterPro" id="IPR023885">
    <property type="entry name" value="4Fe4S-binding_SPASM_dom"/>
</dbReference>
<name>A0A2U2BP71_ALCFA</name>
<reference evidence="12 13" key="1">
    <citation type="submission" date="2018-05" db="EMBL/GenBank/DDBJ databases">
        <title>Genome Sequence of an Efficient Indole-Degrading Bacterium, Alcaligenes sp.YBY.</title>
        <authorList>
            <person name="Yang B."/>
        </authorList>
    </citation>
    <scope>NUCLEOTIDE SEQUENCE [LARGE SCALE GENOMIC DNA]</scope>
    <source>
        <strain evidence="12 13">YBY</strain>
    </source>
</reference>
<dbReference type="SFLD" id="SFLDG01067">
    <property type="entry name" value="SPASM/twitch_domain_containing"/>
    <property type="match status" value="1"/>
</dbReference>
<dbReference type="RefSeq" id="WP_109088405.1">
    <property type="nucleotide sequence ID" value="NZ_CP071957.1"/>
</dbReference>
<dbReference type="InterPro" id="IPR023992">
    <property type="entry name" value="HemeD1_Synth_NirJ"/>
</dbReference>